<accession>A0ABU5NHB8</accession>
<reference evidence="1 2" key="1">
    <citation type="submission" date="2023-12" db="EMBL/GenBank/DDBJ databases">
        <title>Genome comparison identifies genes involved in endophytic behavior of Lysinibacillus irui and provides insights into its role as a plant-growth promoting bacterium.</title>
        <authorList>
            <person name="Hilario S."/>
            <person name="Matos I."/>
            <person name="Goncalves M.F.M."/>
            <person name="Pardo C.A."/>
            <person name="Santos M.J."/>
        </authorList>
    </citation>
    <scope>NUCLEOTIDE SEQUENCE [LARGE SCALE GENOMIC DNA]</scope>
    <source>
        <strain evidence="1 2">B3</strain>
    </source>
</reference>
<dbReference type="Proteomes" id="UP001289615">
    <property type="component" value="Unassembled WGS sequence"/>
</dbReference>
<proteinExistence type="predicted"/>
<protein>
    <submittedName>
        <fullName evidence="1">Uncharacterized protein</fullName>
    </submittedName>
</protein>
<evidence type="ECO:0000313" key="2">
    <source>
        <dbReference type="Proteomes" id="UP001289615"/>
    </source>
</evidence>
<dbReference type="RefSeq" id="WP_322606559.1">
    <property type="nucleotide sequence ID" value="NZ_JAXLNX010000005.1"/>
</dbReference>
<name>A0ABU5NHB8_9BACI</name>
<comment type="caution">
    <text evidence="1">The sequence shown here is derived from an EMBL/GenBank/DDBJ whole genome shotgun (WGS) entry which is preliminary data.</text>
</comment>
<keyword evidence="2" id="KW-1185">Reference proteome</keyword>
<organism evidence="1 2">
    <name type="scientific">Lysinibacillus irui</name>
    <dbReference type="NCBI Taxonomy" id="2998077"/>
    <lineage>
        <taxon>Bacteria</taxon>
        <taxon>Bacillati</taxon>
        <taxon>Bacillota</taxon>
        <taxon>Bacilli</taxon>
        <taxon>Bacillales</taxon>
        <taxon>Bacillaceae</taxon>
        <taxon>Lysinibacillus</taxon>
    </lineage>
</organism>
<dbReference type="EMBL" id="JAXUIA010000002">
    <property type="protein sequence ID" value="MEA0975424.1"/>
    <property type="molecule type" value="Genomic_DNA"/>
</dbReference>
<evidence type="ECO:0000313" key="1">
    <source>
        <dbReference type="EMBL" id="MEA0975424.1"/>
    </source>
</evidence>
<sequence>MDNYISYKSQLNVFYYFRETGEQYTREQRAQLFELLYDAFADVANHTGGVLQMEPSIKEQYFGGFQYKERISSMLECLHRSENLRKT</sequence>
<gene>
    <name evidence="1" type="ORF">U6C28_03855</name>
</gene>